<organism evidence="3 4">
    <name type="scientific">Anaerocolumna sedimenticola</name>
    <dbReference type="NCBI Taxonomy" id="2696063"/>
    <lineage>
        <taxon>Bacteria</taxon>
        <taxon>Bacillati</taxon>
        <taxon>Bacillota</taxon>
        <taxon>Clostridia</taxon>
        <taxon>Lachnospirales</taxon>
        <taxon>Lachnospiraceae</taxon>
        <taxon>Anaerocolumna</taxon>
    </lineage>
</organism>
<keyword evidence="4" id="KW-1185">Reference proteome</keyword>
<sequence length="263" mass="30342">MKKVLVIGAHSYIGQKFKEYVSANDLKDLSVDMVSASDGTWRKVEFTGYDSVLHLSGIVHRKEKKSMEAIYYEVNHKLAVEIANRAKISHVKQFIFMSTAAVYGSYTGCITKNTLPNPTTFYGKSKLAAEQDIIQLQDDEFKVAIVRPPMVYGEGCKGNYPRLVKLAKYTPIFPDFHNKRSMIHINTLLEYIAQLLRYENYGYFHPQDKKYGDTCKIVLTIRDKMGKKTFLIKNFIILVILLKLRINIVEKIFGDFYYSMNME</sequence>
<protein>
    <submittedName>
        <fullName evidence="3">NAD-dependent epimerase/dehydratase family protein</fullName>
    </submittedName>
</protein>
<dbReference type="Proteomes" id="UP000464314">
    <property type="component" value="Chromosome"/>
</dbReference>
<evidence type="ECO:0000259" key="2">
    <source>
        <dbReference type="Pfam" id="PF01370"/>
    </source>
</evidence>
<feature type="domain" description="NAD-dependent epimerase/dehydratase" evidence="2">
    <location>
        <begin position="5"/>
        <end position="197"/>
    </location>
</feature>
<dbReference type="Gene3D" id="3.40.50.720">
    <property type="entry name" value="NAD(P)-binding Rossmann-like Domain"/>
    <property type="match status" value="1"/>
</dbReference>
<keyword evidence="1" id="KW-1133">Transmembrane helix</keyword>
<evidence type="ECO:0000313" key="4">
    <source>
        <dbReference type="Proteomes" id="UP000464314"/>
    </source>
</evidence>
<dbReference type="InterPro" id="IPR050177">
    <property type="entry name" value="Lipid_A_modif_metabolic_enz"/>
</dbReference>
<dbReference type="SUPFAM" id="SSF51735">
    <property type="entry name" value="NAD(P)-binding Rossmann-fold domains"/>
    <property type="match status" value="1"/>
</dbReference>
<dbReference type="RefSeq" id="WP_161837881.1">
    <property type="nucleotide sequence ID" value="NZ_CP048000.1"/>
</dbReference>
<dbReference type="PANTHER" id="PTHR43245">
    <property type="entry name" value="BIFUNCTIONAL POLYMYXIN RESISTANCE PROTEIN ARNA"/>
    <property type="match status" value="1"/>
</dbReference>
<evidence type="ECO:0000313" key="3">
    <source>
        <dbReference type="EMBL" id="QHQ61053.1"/>
    </source>
</evidence>
<dbReference type="EMBL" id="CP048000">
    <property type="protein sequence ID" value="QHQ61053.1"/>
    <property type="molecule type" value="Genomic_DNA"/>
</dbReference>
<reference evidence="3 4" key="1">
    <citation type="submission" date="2020-01" db="EMBL/GenBank/DDBJ databases">
        <title>Genome analysis of Anaerocolumna sp. CBA3638.</title>
        <authorList>
            <person name="Kim J."/>
            <person name="Roh S.W."/>
        </authorList>
    </citation>
    <scope>NUCLEOTIDE SEQUENCE [LARGE SCALE GENOMIC DNA]</scope>
    <source>
        <strain evidence="3 4">CBA3638</strain>
    </source>
</reference>
<dbReference type="InterPro" id="IPR001509">
    <property type="entry name" value="Epimerase_deHydtase"/>
</dbReference>
<accession>A0A6P1TKU2</accession>
<proteinExistence type="predicted"/>
<dbReference type="AlphaFoldDB" id="A0A6P1TKU2"/>
<dbReference type="Pfam" id="PF01370">
    <property type="entry name" value="Epimerase"/>
    <property type="match status" value="1"/>
</dbReference>
<dbReference type="InterPro" id="IPR036291">
    <property type="entry name" value="NAD(P)-bd_dom_sf"/>
</dbReference>
<dbReference type="KEGG" id="anr:Ana3638_09955"/>
<name>A0A6P1TKU2_9FIRM</name>
<gene>
    <name evidence="3" type="ORF">Ana3638_09955</name>
</gene>
<feature type="transmembrane region" description="Helical" evidence="1">
    <location>
        <begin position="230"/>
        <end position="248"/>
    </location>
</feature>
<dbReference type="PANTHER" id="PTHR43245:SF58">
    <property type="entry name" value="BLL5923 PROTEIN"/>
    <property type="match status" value="1"/>
</dbReference>
<keyword evidence="1" id="KW-0472">Membrane</keyword>
<evidence type="ECO:0000256" key="1">
    <source>
        <dbReference type="SAM" id="Phobius"/>
    </source>
</evidence>
<keyword evidence="1" id="KW-0812">Transmembrane</keyword>